<dbReference type="Pfam" id="PF03739">
    <property type="entry name" value="LptF_LptG"/>
    <property type="match status" value="1"/>
</dbReference>
<feature type="transmembrane region" description="Helical" evidence="6">
    <location>
        <begin position="309"/>
        <end position="326"/>
    </location>
</feature>
<evidence type="ECO:0000256" key="3">
    <source>
        <dbReference type="ARBA" id="ARBA00022692"/>
    </source>
</evidence>
<accession>A0ABY4TYC8</accession>
<dbReference type="PANTHER" id="PTHR33529:SF2">
    <property type="entry name" value="LIPOPOLYSACCHARIDE EXPORT SYSTEM PERMEASE PROTEIN LPTG"/>
    <property type="match status" value="1"/>
</dbReference>
<dbReference type="RefSeq" id="WP_250754658.1">
    <property type="nucleotide sequence ID" value="NZ_CP098401.1"/>
</dbReference>
<evidence type="ECO:0000256" key="1">
    <source>
        <dbReference type="ARBA" id="ARBA00004651"/>
    </source>
</evidence>
<keyword evidence="5 6" id="KW-0472">Membrane</keyword>
<reference evidence="7" key="1">
    <citation type="submission" date="2022-05" db="EMBL/GenBank/DDBJ databases">
        <title>Sphingomonas sp. strain RMG20 Genome sequencing and assembly.</title>
        <authorList>
            <person name="Kim I."/>
        </authorList>
    </citation>
    <scope>NUCLEOTIDE SEQUENCE</scope>
    <source>
        <strain evidence="7">RMG20</strain>
    </source>
</reference>
<feature type="transmembrane region" description="Helical" evidence="6">
    <location>
        <begin position="338"/>
        <end position="361"/>
    </location>
</feature>
<evidence type="ECO:0000256" key="5">
    <source>
        <dbReference type="ARBA" id="ARBA00023136"/>
    </source>
</evidence>
<gene>
    <name evidence="7" type="primary">lptG</name>
    <name evidence="7" type="ORF">M9980_06740</name>
</gene>
<comment type="subcellular location">
    <subcellularLocation>
        <location evidence="1">Cell membrane</location>
        <topology evidence="1">Multi-pass membrane protein</topology>
    </subcellularLocation>
</comment>
<keyword evidence="3 6" id="KW-0812">Transmembrane</keyword>
<evidence type="ECO:0000256" key="4">
    <source>
        <dbReference type="ARBA" id="ARBA00022989"/>
    </source>
</evidence>
<proteinExistence type="predicted"/>
<evidence type="ECO:0000313" key="7">
    <source>
        <dbReference type="EMBL" id="URW76885.1"/>
    </source>
</evidence>
<dbReference type="NCBIfam" id="TIGR04408">
    <property type="entry name" value="LptG_lptG"/>
    <property type="match status" value="1"/>
</dbReference>
<organism evidence="7 8">
    <name type="scientific">Sphingomonas donggukensis</name>
    <dbReference type="NCBI Taxonomy" id="2949093"/>
    <lineage>
        <taxon>Bacteria</taxon>
        <taxon>Pseudomonadati</taxon>
        <taxon>Pseudomonadota</taxon>
        <taxon>Alphaproteobacteria</taxon>
        <taxon>Sphingomonadales</taxon>
        <taxon>Sphingomonadaceae</taxon>
        <taxon>Sphingomonas</taxon>
    </lineage>
</organism>
<evidence type="ECO:0000256" key="6">
    <source>
        <dbReference type="SAM" id="Phobius"/>
    </source>
</evidence>
<feature type="transmembrane region" description="Helical" evidence="6">
    <location>
        <begin position="69"/>
        <end position="87"/>
    </location>
</feature>
<keyword evidence="8" id="KW-1185">Reference proteome</keyword>
<dbReference type="Proteomes" id="UP001055580">
    <property type="component" value="Chromosome"/>
</dbReference>
<dbReference type="InterPro" id="IPR005495">
    <property type="entry name" value="LptG/LptF_permease"/>
</dbReference>
<dbReference type="EMBL" id="CP098401">
    <property type="protein sequence ID" value="URW76885.1"/>
    <property type="molecule type" value="Genomic_DNA"/>
</dbReference>
<dbReference type="PANTHER" id="PTHR33529">
    <property type="entry name" value="SLR0882 PROTEIN-RELATED"/>
    <property type="match status" value="1"/>
</dbReference>
<feature type="transmembrane region" description="Helical" evidence="6">
    <location>
        <begin position="108"/>
        <end position="126"/>
    </location>
</feature>
<dbReference type="InterPro" id="IPR030923">
    <property type="entry name" value="LptG"/>
</dbReference>
<evidence type="ECO:0000313" key="8">
    <source>
        <dbReference type="Proteomes" id="UP001055580"/>
    </source>
</evidence>
<sequence>MKMPSFFPSRTVTIYMAKLFVTRTFAVLFALVLVLQALDLLSESGRILAHAGNGESEIWRYVSLRAPEIISRFLPFSVLLGTIITLSTMNQNSEIISLKAAGLSAHQVLAPLIVAGLGVAIISFAFNDRIVARATATLDQWQKVDYGPLPIDRGDRANVWVRSGDDLIQVAQIRGRGDAAQLGGVSVYERRGGSLASIITAPAGRRDGDGWRLDGAQRFDVATGKQAAIGTTVVGRGVRPDQFTLASVDADGLSFGALRSAIDDLDAAGRPTKALEGSLWHKLSGPLSAVLMPLLAAVAAFGVARSGKLFVRAVSGMALGFAYFVADNFALAMGNLGAYPPFLAAWAPFLLFLLVGEAVLVRTEE</sequence>
<name>A0ABY4TYC8_9SPHN</name>
<protein>
    <submittedName>
        <fullName evidence="7">LPS export ABC transporter permease LptG</fullName>
    </submittedName>
</protein>
<feature type="transmembrane region" description="Helical" evidence="6">
    <location>
        <begin position="20"/>
        <end position="38"/>
    </location>
</feature>
<evidence type="ECO:0000256" key="2">
    <source>
        <dbReference type="ARBA" id="ARBA00022475"/>
    </source>
</evidence>
<keyword evidence="4 6" id="KW-1133">Transmembrane helix</keyword>
<keyword evidence="2" id="KW-1003">Cell membrane</keyword>